<gene>
    <name evidence="1" type="ORF">DD666_00760</name>
</gene>
<sequence length="97" mass="10644">MKYAKEVLGLFTSFPATEFRMKELVNHVGKGSGSTEQEKKAARKAIARVLEAMEDSGSLIKNPPAVGNGGYATYRLRVLNQATAYQNHDMTPIAHHP</sequence>
<dbReference type="AlphaFoldDB" id="A0A356LA90"/>
<dbReference type="EMBL" id="DOEK01000003">
    <property type="protein sequence ID" value="HBP27930.1"/>
    <property type="molecule type" value="Genomic_DNA"/>
</dbReference>
<comment type="caution">
    <text evidence="1">The sequence shown here is derived from an EMBL/GenBank/DDBJ whole genome shotgun (WGS) entry which is preliminary data.</text>
</comment>
<protein>
    <submittedName>
        <fullName evidence="1">Uncharacterized protein</fullName>
    </submittedName>
</protein>
<name>A0A356LA90_9BURK</name>
<proteinExistence type="predicted"/>
<reference evidence="1 2" key="1">
    <citation type="journal article" date="2018" name="Nat. Biotechnol.">
        <title>A standardized bacterial taxonomy based on genome phylogeny substantially revises the tree of life.</title>
        <authorList>
            <person name="Parks D.H."/>
            <person name="Chuvochina M."/>
            <person name="Waite D.W."/>
            <person name="Rinke C."/>
            <person name="Skarshewski A."/>
            <person name="Chaumeil P.A."/>
            <person name="Hugenholtz P."/>
        </authorList>
    </citation>
    <scope>NUCLEOTIDE SEQUENCE [LARGE SCALE GENOMIC DNA]</scope>
    <source>
        <strain evidence="1">UBA10707</strain>
    </source>
</reference>
<evidence type="ECO:0000313" key="2">
    <source>
        <dbReference type="Proteomes" id="UP000264036"/>
    </source>
</evidence>
<accession>A0A356LA90</accession>
<dbReference type="Proteomes" id="UP000264036">
    <property type="component" value="Unassembled WGS sequence"/>
</dbReference>
<evidence type="ECO:0000313" key="1">
    <source>
        <dbReference type="EMBL" id="HBP27930.1"/>
    </source>
</evidence>
<organism evidence="1 2">
    <name type="scientific">Advenella kashmirensis</name>
    <dbReference type="NCBI Taxonomy" id="310575"/>
    <lineage>
        <taxon>Bacteria</taxon>
        <taxon>Pseudomonadati</taxon>
        <taxon>Pseudomonadota</taxon>
        <taxon>Betaproteobacteria</taxon>
        <taxon>Burkholderiales</taxon>
        <taxon>Alcaligenaceae</taxon>
    </lineage>
</organism>